<evidence type="ECO:0000313" key="2">
    <source>
        <dbReference type="Proteomes" id="UP000290174"/>
    </source>
</evidence>
<accession>A0A4Q0Q5W0</accession>
<sequence length="199" mass="22241">MSHDRIRELNDAFRRSFQGGRVVMTAGVDALPDMVKATALVRVSEYKDFDTGNDPHGEHDFGKCELCLRKFLWGLSHGHRHHGCKCLQHSSTTFRPPMHPPPSKQAPVRRSRSAVQAKEEGMTSWSIGELMHLTRGELCALTNKLEHELQLFPIRAAMPVSGGVSNSLLCCLPERSRHLSRVLYGFEGLKSSVAQTSRP</sequence>
<name>A0A4Q0Q5W0_9BRAD</name>
<reference evidence="1 2" key="1">
    <citation type="submission" date="2018-11" db="EMBL/GenBank/DDBJ databases">
        <title>Bradyrhizobium sp. nov., isolated from effective nodules of peanut in China.</title>
        <authorList>
            <person name="Li Y."/>
        </authorList>
    </citation>
    <scope>NUCLEOTIDE SEQUENCE [LARGE SCALE GENOMIC DNA]</scope>
    <source>
        <strain evidence="1 2">CCBAU 51770</strain>
    </source>
</reference>
<organism evidence="1 2">
    <name type="scientific">Bradyrhizobium zhanjiangense</name>
    <dbReference type="NCBI Taxonomy" id="1325107"/>
    <lineage>
        <taxon>Bacteria</taxon>
        <taxon>Pseudomonadati</taxon>
        <taxon>Pseudomonadota</taxon>
        <taxon>Alphaproteobacteria</taxon>
        <taxon>Hyphomicrobiales</taxon>
        <taxon>Nitrobacteraceae</taxon>
        <taxon>Bradyrhizobium</taxon>
    </lineage>
</organism>
<dbReference type="Proteomes" id="UP000290174">
    <property type="component" value="Unassembled WGS sequence"/>
</dbReference>
<protein>
    <submittedName>
        <fullName evidence="1">DUF3768 domain-containing protein</fullName>
    </submittedName>
</protein>
<comment type="caution">
    <text evidence="1">The sequence shown here is derived from an EMBL/GenBank/DDBJ whole genome shotgun (WGS) entry which is preliminary data.</text>
</comment>
<dbReference type="AlphaFoldDB" id="A0A4Q0Q5W0"/>
<dbReference type="EMBL" id="RKMK01000109">
    <property type="protein sequence ID" value="RXG83616.1"/>
    <property type="molecule type" value="Genomic_DNA"/>
</dbReference>
<gene>
    <name evidence="1" type="ORF">EAS61_41685</name>
</gene>
<dbReference type="InterPro" id="IPR022243">
    <property type="entry name" value="DUF3768"/>
</dbReference>
<dbReference type="Pfam" id="PF12599">
    <property type="entry name" value="DUF3768"/>
    <property type="match status" value="1"/>
</dbReference>
<proteinExistence type="predicted"/>
<evidence type="ECO:0000313" key="1">
    <source>
        <dbReference type="EMBL" id="RXG83616.1"/>
    </source>
</evidence>